<keyword evidence="6" id="KW-1185">Reference proteome</keyword>
<sequence length="310" mass="34146">MTDKAPPELTPLQNKTLGLLRRAPDPLVFDQAFVASIRSDVDDAFAEFAERLGTTTLFLSKHRVTSVLGCEVQHLLPDDFSWSPAVAGGQVAHRAIQIGINWRGDPVPADLVDEAIARLADEDTSLGEWIERLSEADRADLTGFAVDKVIKFVECFPPLDRRAAPTTESSVRWPIQGPIVLSGKVDLTIGRPAGAESRKVIIDLKTGWVSPKHREDLRFYALVETLRTGVPPRKLASFYLDAGEPVVEDVDERILLTATRRTLDAIHAEIELQVEGRTPVKRPGVSCKWCPMASECDEGQAYLAADDDRS</sequence>
<evidence type="ECO:0000313" key="5">
    <source>
        <dbReference type="EMBL" id="TDT15632.1"/>
    </source>
</evidence>
<organism evidence="5 6">
    <name type="scientific">Ilumatobacter fluminis</name>
    <dbReference type="NCBI Taxonomy" id="467091"/>
    <lineage>
        <taxon>Bacteria</taxon>
        <taxon>Bacillati</taxon>
        <taxon>Actinomycetota</taxon>
        <taxon>Acidimicrobiia</taxon>
        <taxon>Acidimicrobiales</taxon>
        <taxon>Ilumatobacteraceae</taxon>
        <taxon>Ilumatobacter</taxon>
    </lineage>
</organism>
<protein>
    <submittedName>
        <fullName evidence="5">PD-(D/E)XK nuclease superfamily protein</fullName>
    </submittedName>
</protein>
<dbReference type="GO" id="GO:0004386">
    <property type="term" value="F:helicase activity"/>
    <property type="evidence" value="ECO:0007669"/>
    <property type="project" value="UniProtKB-KW"/>
</dbReference>
<reference evidence="5 6" key="1">
    <citation type="submission" date="2019-03" db="EMBL/GenBank/DDBJ databases">
        <title>Sequencing the genomes of 1000 actinobacteria strains.</title>
        <authorList>
            <person name="Klenk H.-P."/>
        </authorList>
    </citation>
    <scope>NUCLEOTIDE SEQUENCE [LARGE SCALE GENOMIC DNA]</scope>
    <source>
        <strain evidence="5 6">DSM 18936</strain>
    </source>
</reference>
<evidence type="ECO:0000256" key="3">
    <source>
        <dbReference type="ARBA" id="ARBA00023204"/>
    </source>
</evidence>
<name>A0A4R7HWW7_9ACTN</name>
<dbReference type="Pfam" id="PF12705">
    <property type="entry name" value="PDDEXK_1"/>
    <property type="match status" value="1"/>
</dbReference>
<evidence type="ECO:0000256" key="1">
    <source>
        <dbReference type="ARBA" id="ARBA00022763"/>
    </source>
</evidence>
<keyword evidence="3" id="KW-0234">DNA repair</keyword>
<dbReference type="Proteomes" id="UP000294558">
    <property type="component" value="Unassembled WGS sequence"/>
</dbReference>
<keyword evidence="2" id="KW-0347">Helicase</keyword>
<evidence type="ECO:0000313" key="6">
    <source>
        <dbReference type="Proteomes" id="UP000294558"/>
    </source>
</evidence>
<comment type="caution">
    <text evidence="5">The sequence shown here is derived from an EMBL/GenBank/DDBJ whole genome shotgun (WGS) entry which is preliminary data.</text>
</comment>
<keyword evidence="2" id="KW-0547">Nucleotide-binding</keyword>
<keyword evidence="2" id="KW-0067">ATP-binding</keyword>
<dbReference type="Gene3D" id="3.90.320.10">
    <property type="match status" value="1"/>
</dbReference>
<dbReference type="GO" id="GO:0006281">
    <property type="term" value="P:DNA repair"/>
    <property type="evidence" value="ECO:0007669"/>
    <property type="project" value="UniProtKB-KW"/>
</dbReference>
<evidence type="ECO:0000256" key="2">
    <source>
        <dbReference type="ARBA" id="ARBA00022806"/>
    </source>
</evidence>
<accession>A0A4R7HWW7</accession>
<dbReference type="AlphaFoldDB" id="A0A4R7HWW7"/>
<keyword evidence="2" id="KW-0378">Hydrolase</keyword>
<proteinExistence type="predicted"/>
<dbReference type="InterPro" id="IPR011604">
    <property type="entry name" value="PDDEXK-like_dom_sf"/>
</dbReference>
<evidence type="ECO:0000259" key="4">
    <source>
        <dbReference type="Pfam" id="PF12705"/>
    </source>
</evidence>
<gene>
    <name evidence="5" type="ORF">BDK89_1207</name>
</gene>
<dbReference type="EMBL" id="SOAU01000001">
    <property type="protein sequence ID" value="TDT15632.1"/>
    <property type="molecule type" value="Genomic_DNA"/>
</dbReference>
<feature type="domain" description="PD-(D/E)XK endonuclease-like" evidence="4">
    <location>
        <begin position="72"/>
        <end position="297"/>
    </location>
</feature>
<dbReference type="InterPro" id="IPR038726">
    <property type="entry name" value="PDDEXK_AddAB-type"/>
</dbReference>
<dbReference type="RefSeq" id="WP_133868070.1">
    <property type="nucleotide sequence ID" value="NZ_SOAU01000001.1"/>
</dbReference>
<dbReference type="OrthoDB" id="9791397at2"/>
<keyword evidence="1" id="KW-0227">DNA damage</keyword>